<dbReference type="PANTHER" id="PTHR31621:SF6">
    <property type="entry name" value="PROTEIN DMP7"/>
    <property type="match status" value="1"/>
</dbReference>
<dbReference type="Proteomes" id="UP000078284">
    <property type="component" value="Chromosome 4"/>
</dbReference>
<dbReference type="ExpressionAtlas" id="A0A178UVU4">
    <property type="expression patterns" value="baseline and differential"/>
</dbReference>
<evidence type="ECO:0000313" key="8">
    <source>
        <dbReference type="EMBL" id="OAO97274.1"/>
    </source>
</evidence>
<reference evidence="8" key="2">
    <citation type="submission" date="2016-03" db="EMBL/GenBank/DDBJ databases">
        <title>Full-length assembly of Arabidopsis thaliana Ler reveals the complement of translocations and inversions.</title>
        <authorList>
            <person name="Zapata L."/>
            <person name="Schneeberger K."/>
            <person name="Ossowski S."/>
        </authorList>
    </citation>
    <scope>NUCLEOTIDE SEQUENCE [LARGE SCALE GENOMIC DNA]</scope>
    <source>
        <tissue evidence="8">Leaf</tissue>
    </source>
</reference>
<evidence type="ECO:0000313" key="12">
    <source>
        <dbReference type="Proteomes" id="UP000434276"/>
    </source>
</evidence>
<sequence length="200" mass="22332">MEETKQSLIASLPSAPRKPKSKVERVVRKTFKGTAHLSNLLPTGSVMSFQIMCPVLTHQGQCPTITSRWLTCFLVSLCAISCFLFSFTDSIRDPNGKVRYGLATWSGLLVMDGSISLTEEEREKYKLKILDFIHAIMSMLVFFAVSMFDQNVTRCLFPVPSEETKEILTSLPFVIGVICGAFFLAFPTRRHGIGSPLTKE</sequence>
<dbReference type="EMBL" id="LUHQ01000004">
    <property type="protein sequence ID" value="OAO97274.1"/>
    <property type="molecule type" value="Genomic_DNA"/>
</dbReference>
<evidence type="ECO:0000256" key="1">
    <source>
        <dbReference type="ARBA" id="ARBA00004141"/>
    </source>
</evidence>
<keyword evidence="4 6" id="KW-1133">Transmembrane helix</keyword>
<evidence type="ECO:0000256" key="6">
    <source>
        <dbReference type="SAM" id="Phobius"/>
    </source>
</evidence>
<name>A0A178UVU4_ARATH</name>
<evidence type="ECO:0000256" key="5">
    <source>
        <dbReference type="ARBA" id="ARBA00023136"/>
    </source>
</evidence>
<proteinExistence type="inferred from homology"/>
<evidence type="ECO:0000313" key="11">
    <source>
        <dbReference type="Proteomes" id="UP000426265"/>
    </source>
</evidence>
<dbReference type="OrthoDB" id="525686at2759"/>
<keyword evidence="5 6" id="KW-0472">Membrane</keyword>
<evidence type="ECO:0000256" key="3">
    <source>
        <dbReference type="ARBA" id="ARBA00022692"/>
    </source>
</evidence>
<dbReference type="Proteomes" id="UP000434276">
    <property type="component" value="Unassembled WGS sequence"/>
</dbReference>
<gene>
    <name evidence="8" type="ordered locus">AXX17_At4g32800</name>
    <name evidence="9" type="ORF">AN1_LOCUS19633</name>
    <name evidence="7" type="ORF">C24_LOCUS19526</name>
</gene>
<accession>A0A178UVU4</accession>
<evidence type="ECO:0000256" key="2">
    <source>
        <dbReference type="ARBA" id="ARBA00008707"/>
    </source>
</evidence>
<protein>
    <submittedName>
        <fullName evidence="8">DMP7</fullName>
    </submittedName>
</protein>
<dbReference type="GO" id="GO:0016020">
    <property type="term" value="C:membrane"/>
    <property type="evidence" value="ECO:0007669"/>
    <property type="project" value="UniProtKB-SubCell"/>
</dbReference>
<dbReference type="EMBL" id="CACRSJ010000109">
    <property type="protein sequence ID" value="VYS64222.1"/>
    <property type="molecule type" value="Genomic_DNA"/>
</dbReference>
<reference evidence="10" key="1">
    <citation type="journal article" date="2016" name="Proc. Natl. Acad. Sci. U.S.A.">
        <title>Chromosome-level assembly of Arabidopsis thaliana Ler reveals the extent of translocation and inversion polymorphisms.</title>
        <authorList>
            <person name="Zapata L."/>
            <person name="Ding J."/>
            <person name="Willing E.M."/>
            <person name="Hartwig B."/>
            <person name="Bezdan D."/>
            <person name="Jiao W.B."/>
            <person name="Patel V."/>
            <person name="Velikkakam James G."/>
            <person name="Koornneef M."/>
            <person name="Ossowski S."/>
            <person name="Schneeberger K."/>
        </authorList>
    </citation>
    <scope>NUCLEOTIDE SEQUENCE [LARGE SCALE GENOMIC DNA]</scope>
    <source>
        <strain evidence="10">cv. Landsberg erecta</strain>
    </source>
</reference>
<reference evidence="7 12" key="3">
    <citation type="submission" date="2019-12" db="EMBL/GenBank/DDBJ databases">
        <authorList>
            <person name="Jiao W.-B."/>
            <person name="Schneeberger K."/>
        </authorList>
    </citation>
    <scope>NUCLEOTIDE SEQUENCE [LARGE SCALE GENOMIC DNA]</scope>
    <source>
        <strain evidence="11">cv. An-1</strain>
        <strain evidence="12">cv. C24</strain>
    </source>
</reference>
<dbReference type="EMBL" id="CACSHJ010000095">
    <property type="protein sequence ID" value="CAA0396806.1"/>
    <property type="molecule type" value="Genomic_DNA"/>
</dbReference>
<comment type="subcellular location">
    <subcellularLocation>
        <location evidence="1">Membrane</location>
        <topology evidence="1">Multi-pass membrane protein</topology>
    </subcellularLocation>
</comment>
<comment type="similarity">
    <text evidence="2">Belongs to the plant DMP1 protein family.</text>
</comment>
<feature type="transmembrane region" description="Helical" evidence="6">
    <location>
        <begin position="100"/>
        <end position="117"/>
    </location>
</feature>
<feature type="transmembrane region" description="Helical" evidence="6">
    <location>
        <begin position="167"/>
        <end position="186"/>
    </location>
</feature>
<keyword evidence="3 6" id="KW-0812">Transmembrane</keyword>
<feature type="transmembrane region" description="Helical" evidence="6">
    <location>
        <begin position="69"/>
        <end position="88"/>
    </location>
</feature>
<feature type="transmembrane region" description="Helical" evidence="6">
    <location>
        <begin position="129"/>
        <end position="147"/>
    </location>
</feature>
<accession>A0A5S9XWP8</accession>
<dbReference type="AlphaFoldDB" id="A0A178UVU4"/>
<dbReference type="Proteomes" id="UP000426265">
    <property type="component" value="Unassembled WGS sequence"/>
</dbReference>
<evidence type="ECO:0000313" key="10">
    <source>
        <dbReference type="Proteomes" id="UP000078284"/>
    </source>
</evidence>
<dbReference type="Pfam" id="PF05078">
    <property type="entry name" value="DUF679"/>
    <property type="match status" value="1"/>
</dbReference>
<evidence type="ECO:0000313" key="9">
    <source>
        <dbReference type="EMBL" id="VYS64222.1"/>
    </source>
</evidence>
<dbReference type="PANTHER" id="PTHR31621">
    <property type="entry name" value="PROTEIN DMP3"/>
    <property type="match status" value="1"/>
</dbReference>
<evidence type="ECO:0000313" key="7">
    <source>
        <dbReference type="EMBL" id="CAA0396806.1"/>
    </source>
</evidence>
<evidence type="ECO:0000256" key="4">
    <source>
        <dbReference type="ARBA" id="ARBA00022989"/>
    </source>
</evidence>
<organism evidence="8 10">
    <name type="scientific">Arabidopsis thaliana</name>
    <name type="common">Mouse-ear cress</name>
    <dbReference type="NCBI Taxonomy" id="3702"/>
    <lineage>
        <taxon>Eukaryota</taxon>
        <taxon>Viridiplantae</taxon>
        <taxon>Streptophyta</taxon>
        <taxon>Embryophyta</taxon>
        <taxon>Tracheophyta</taxon>
        <taxon>Spermatophyta</taxon>
        <taxon>Magnoliopsida</taxon>
        <taxon>eudicotyledons</taxon>
        <taxon>Gunneridae</taxon>
        <taxon>Pentapetalae</taxon>
        <taxon>rosids</taxon>
        <taxon>malvids</taxon>
        <taxon>Brassicales</taxon>
        <taxon>Brassicaceae</taxon>
        <taxon>Camelineae</taxon>
        <taxon>Arabidopsis</taxon>
    </lineage>
</organism>
<dbReference type="GO" id="GO:0005737">
    <property type="term" value="C:cytoplasm"/>
    <property type="evidence" value="ECO:0007669"/>
    <property type="project" value="UniProtKB-ARBA"/>
</dbReference>
<dbReference type="InterPro" id="IPR007770">
    <property type="entry name" value="DMP"/>
</dbReference>